<keyword evidence="2" id="KW-1185">Reference proteome</keyword>
<evidence type="ECO:0000313" key="1">
    <source>
        <dbReference type="EMBL" id="RQM38831.1"/>
    </source>
</evidence>
<proteinExistence type="predicted"/>
<evidence type="ECO:0000313" key="2">
    <source>
        <dbReference type="Proteomes" id="UP000279457"/>
    </source>
</evidence>
<comment type="caution">
    <text evidence="1">The sequence shown here is derived from an EMBL/GenBank/DDBJ whole genome shotgun (WGS) entry which is preliminary data.</text>
</comment>
<name>A0A3N6SJ76_9GAMM</name>
<dbReference type="EMBL" id="RHHM01000004">
    <property type="protein sequence ID" value="RQM38831.1"/>
    <property type="molecule type" value="Genomic_DNA"/>
</dbReference>
<dbReference type="AlphaFoldDB" id="A0A3N6SJ76"/>
<organism evidence="1 2">
    <name type="scientific">Erwinia psidii</name>
    <dbReference type="NCBI Taxonomy" id="69224"/>
    <lineage>
        <taxon>Bacteria</taxon>
        <taxon>Pseudomonadati</taxon>
        <taxon>Pseudomonadota</taxon>
        <taxon>Gammaproteobacteria</taxon>
        <taxon>Enterobacterales</taxon>
        <taxon>Erwiniaceae</taxon>
        <taxon>Erwinia</taxon>
    </lineage>
</organism>
<sequence>MSKITFQQYNTVCKDENNLRLIKEKKYFYHYFQLVNKHKFRKYNYFHNNMHTDIVDNDLIFSAPRLFKVFSRYIYQGDYLREDNDVMM</sequence>
<accession>A0A3N6SJ76</accession>
<reference evidence="1 2" key="1">
    <citation type="submission" date="2018-10" db="EMBL/GenBank/DDBJ databases">
        <title>Draft genome sequence for the type isolate of Erwinia psidii, agent causal of bacterial blight in guava (Psidium guajava) and wilt and die-back of Eucalyptus spp.</title>
        <authorList>
            <person name="Hermenegildo P.S."/>
            <person name="Santos S.A."/>
            <person name="Guimaraes L.M.S."/>
            <person name="Vidigal P.M.P."/>
            <person name="Pereira I.C."/>
            <person name="Badel J.L."/>
            <person name="Alfenas-Zerbini P."/>
            <person name="Ferreira M.A.S.V."/>
            <person name="Alfenas A.C."/>
        </authorList>
    </citation>
    <scope>NUCLEOTIDE SEQUENCE [LARGE SCALE GENOMIC DNA]</scope>
    <source>
        <strain evidence="1 2">IBSBF 435</strain>
    </source>
</reference>
<protein>
    <submittedName>
        <fullName evidence="1">Uncharacterized protein</fullName>
    </submittedName>
</protein>
<dbReference type="Proteomes" id="UP000279457">
    <property type="component" value="Unassembled WGS sequence"/>
</dbReference>
<gene>
    <name evidence="1" type="ORF">EB241_06405</name>
</gene>